<dbReference type="PANTHER" id="PTHR10366:SF564">
    <property type="entry name" value="STEROL-4-ALPHA-CARBOXYLATE 3-DEHYDROGENASE, DECARBOXYLATING"/>
    <property type="match status" value="1"/>
</dbReference>
<evidence type="ECO:0000256" key="2">
    <source>
        <dbReference type="ARBA" id="ARBA00023241"/>
    </source>
</evidence>
<dbReference type="GO" id="GO:0045552">
    <property type="term" value="F:dihydroflavanol 4-reductase activity"/>
    <property type="evidence" value="ECO:0007669"/>
    <property type="project" value="UniProtKB-EC"/>
</dbReference>
<dbReference type="GO" id="GO:0047890">
    <property type="term" value="F:flavanone 4-reductase activity"/>
    <property type="evidence" value="ECO:0007669"/>
    <property type="project" value="UniProtKB-EC"/>
</dbReference>
<reference evidence="10" key="1">
    <citation type="journal article" date="2020" name="bioRxiv">
        <title>Comparative genomics of Chlamydomonas.</title>
        <authorList>
            <person name="Craig R.J."/>
            <person name="Hasan A.R."/>
            <person name="Ness R.W."/>
            <person name="Keightley P.D."/>
        </authorList>
    </citation>
    <scope>NUCLEOTIDE SEQUENCE</scope>
    <source>
        <strain evidence="10">CCAP 11/173</strain>
    </source>
</reference>
<comment type="catalytic activity">
    <reaction evidence="7">
        <text>(2S)-flavan-4-ol + NADP(+) = (2S)-flavanone + NADPH + H(+)</text>
        <dbReference type="Rhea" id="RHEA:11228"/>
        <dbReference type="ChEBI" id="CHEBI:15378"/>
        <dbReference type="ChEBI" id="CHEBI:15605"/>
        <dbReference type="ChEBI" id="CHEBI:15606"/>
        <dbReference type="ChEBI" id="CHEBI:57783"/>
        <dbReference type="ChEBI" id="CHEBI:58349"/>
        <dbReference type="EC" id="1.1.1.234"/>
    </reaction>
</comment>
<dbReference type="EC" id="1.1.1.234" evidence="4"/>
<keyword evidence="11" id="KW-1185">Reference proteome</keyword>
<accession>A0A835TEX0</accession>
<evidence type="ECO:0000313" key="10">
    <source>
        <dbReference type="EMBL" id="KAG2436550.1"/>
    </source>
</evidence>
<evidence type="ECO:0000313" key="11">
    <source>
        <dbReference type="Proteomes" id="UP000613740"/>
    </source>
</evidence>
<comment type="caution">
    <text evidence="10">The sequence shown here is derived from an EMBL/GenBank/DDBJ whole genome shotgun (WGS) entry which is preliminary data.</text>
</comment>
<evidence type="ECO:0000256" key="7">
    <source>
        <dbReference type="ARBA" id="ARBA00048870"/>
    </source>
</evidence>
<dbReference type="Pfam" id="PF01370">
    <property type="entry name" value="Epimerase"/>
    <property type="match status" value="1"/>
</dbReference>
<organism evidence="10 11">
    <name type="scientific">Chlamydomonas schloesseri</name>
    <dbReference type="NCBI Taxonomy" id="2026947"/>
    <lineage>
        <taxon>Eukaryota</taxon>
        <taxon>Viridiplantae</taxon>
        <taxon>Chlorophyta</taxon>
        <taxon>core chlorophytes</taxon>
        <taxon>Chlorophyceae</taxon>
        <taxon>CS clade</taxon>
        <taxon>Chlamydomonadales</taxon>
        <taxon>Chlamydomonadaceae</taxon>
        <taxon>Chlamydomonas</taxon>
    </lineage>
</organism>
<evidence type="ECO:0000256" key="6">
    <source>
        <dbReference type="ARBA" id="ARBA00042087"/>
    </source>
</evidence>
<evidence type="ECO:0000256" key="4">
    <source>
        <dbReference type="ARBA" id="ARBA00039055"/>
    </source>
</evidence>
<protein>
    <recommendedName>
        <fullName evidence="6">Flavanone 4-reductase</fullName>
        <ecNumber evidence="5">1.1.1.219</ecNumber>
        <ecNumber evidence="4">1.1.1.234</ecNumber>
    </recommendedName>
</protein>
<sequence length="380" mass="39325">MATASSSAQLASELKGSKVLLTGITGFVGSELARQLLELGAHVRAPTRWPIDSPKLAELKRNYDGLPGDVTFVDADIRSEDALAAALDGVSYIFHVASPFVITSPNPAEDIVAPAVEGTAAMLRAAGRHKEHIKRVVVTSSVCAIHDCNAKQSPSSPSGRYTEADWNAVSTVEAEPYWVSKVEAERTAWRLAGELGLPLSTVLPNFVMGPVAAPQAASGISVGFFKGFVEASPGPDVKAPPSGVWTFADVRDVGRAHIAAAVVPAAAGRRYIVSARRSTSARTVTDILKARLPQLAGIPDGQSGDEAEMIDPSAVEADLGLKLTPVEDTLADMAASLLKHGVAVPRAAGAGADATAKVAVGQVEAKTEAGEKVEEGGAKA</sequence>
<feature type="domain" description="NAD-dependent epimerase/dehydratase" evidence="9">
    <location>
        <begin position="19"/>
        <end position="266"/>
    </location>
</feature>
<evidence type="ECO:0000256" key="3">
    <source>
        <dbReference type="ARBA" id="ARBA00023445"/>
    </source>
</evidence>
<comment type="similarity">
    <text evidence="3">Belongs to the NAD(P)-dependent epimerase/dehydratase family. Dihydroflavonol-4-reductase subfamily.</text>
</comment>
<dbReference type="InterPro" id="IPR050425">
    <property type="entry name" value="NAD(P)_dehydrat-like"/>
</dbReference>
<evidence type="ECO:0000259" key="9">
    <source>
        <dbReference type="Pfam" id="PF01370"/>
    </source>
</evidence>
<dbReference type="GO" id="GO:0009813">
    <property type="term" value="P:flavonoid biosynthetic process"/>
    <property type="evidence" value="ECO:0007669"/>
    <property type="project" value="UniProtKB-KW"/>
</dbReference>
<dbReference type="AlphaFoldDB" id="A0A835TEX0"/>
<keyword evidence="1" id="KW-0560">Oxidoreductase</keyword>
<evidence type="ECO:0000256" key="5">
    <source>
        <dbReference type="ARBA" id="ARBA00039057"/>
    </source>
</evidence>
<dbReference type="Proteomes" id="UP000613740">
    <property type="component" value="Unassembled WGS sequence"/>
</dbReference>
<name>A0A835TEX0_9CHLO</name>
<dbReference type="EMBL" id="JAEHOD010000049">
    <property type="protein sequence ID" value="KAG2436550.1"/>
    <property type="molecule type" value="Genomic_DNA"/>
</dbReference>
<keyword evidence="2" id="KW-0284">Flavonoid biosynthesis</keyword>
<comment type="catalytic activity">
    <reaction evidence="8">
        <text>a (2R,3S,4S)-leucoanthocyanidin + NADP(+) = a (2R,3R)-dihydroflavonol + NADPH + H(+)</text>
        <dbReference type="Rhea" id="RHEA:54444"/>
        <dbReference type="ChEBI" id="CHEBI:15378"/>
        <dbReference type="ChEBI" id="CHEBI:57783"/>
        <dbReference type="ChEBI" id="CHEBI:58349"/>
        <dbReference type="ChEBI" id="CHEBI:138176"/>
        <dbReference type="ChEBI" id="CHEBI:138188"/>
        <dbReference type="EC" id="1.1.1.219"/>
    </reaction>
</comment>
<dbReference type="SUPFAM" id="SSF51735">
    <property type="entry name" value="NAD(P)-binding Rossmann-fold domains"/>
    <property type="match status" value="1"/>
</dbReference>
<dbReference type="PANTHER" id="PTHR10366">
    <property type="entry name" value="NAD DEPENDENT EPIMERASE/DEHYDRATASE"/>
    <property type="match status" value="1"/>
</dbReference>
<proteinExistence type="inferred from homology"/>
<dbReference type="OrthoDB" id="2735536at2759"/>
<evidence type="ECO:0000256" key="8">
    <source>
        <dbReference type="ARBA" id="ARBA00049132"/>
    </source>
</evidence>
<dbReference type="InterPro" id="IPR001509">
    <property type="entry name" value="Epimerase_deHydtase"/>
</dbReference>
<dbReference type="InterPro" id="IPR036291">
    <property type="entry name" value="NAD(P)-bd_dom_sf"/>
</dbReference>
<dbReference type="EC" id="1.1.1.219" evidence="5"/>
<gene>
    <name evidence="10" type="ORF">HYH02_011487</name>
</gene>
<evidence type="ECO:0000256" key="1">
    <source>
        <dbReference type="ARBA" id="ARBA00023002"/>
    </source>
</evidence>
<dbReference type="Gene3D" id="3.40.50.720">
    <property type="entry name" value="NAD(P)-binding Rossmann-like Domain"/>
    <property type="match status" value="1"/>
</dbReference>